<reference evidence="10 11" key="1">
    <citation type="submission" date="2020-07" db="EMBL/GenBank/DDBJ databases">
        <title>Genomic Encyclopedia of Type Strains, Phase IV (KMG-V): Genome sequencing to study the core and pangenomes of soil and plant-associated prokaryotes.</title>
        <authorList>
            <person name="Whitman W."/>
        </authorList>
    </citation>
    <scope>NUCLEOTIDE SEQUENCE [LARGE SCALE GENOMIC DNA]</scope>
    <source>
        <strain evidence="10 11">RH2WT43</strain>
    </source>
</reference>
<dbReference type="SUPFAM" id="SSF51338">
    <property type="entry name" value="Composite domain of metallo-dependent hydrolases"/>
    <property type="match status" value="1"/>
</dbReference>
<dbReference type="PANTHER" id="PTHR11113:SF14">
    <property type="entry name" value="N-ACETYLGLUCOSAMINE-6-PHOSPHATE DEACETYLASE"/>
    <property type="match status" value="1"/>
</dbReference>
<evidence type="ECO:0000256" key="4">
    <source>
        <dbReference type="ARBA" id="ARBA00023277"/>
    </source>
</evidence>
<dbReference type="GO" id="GO:0008448">
    <property type="term" value="F:N-acetylglucosamine-6-phosphate deacetylase activity"/>
    <property type="evidence" value="ECO:0007669"/>
    <property type="project" value="UniProtKB-EC"/>
</dbReference>
<dbReference type="FunFam" id="3.20.20.140:FF:000004">
    <property type="entry name" value="N-acetylglucosamine-6-phosphate deacetylase"/>
    <property type="match status" value="1"/>
</dbReference>
<dbReference type="GO" id="GO:0006046">
    <property type="term" value="P:N-acetylglucosamine catabolic process"/>
    <property type="evidence" value="ECO:0007669"/>
    <property type="project" value="TreeGrafter"/>
</dbReference>
<feature type="binding site" evidence="7">
    <location>
        <position position="140"/>
    </location>
    <ligand>
        <name>substrate</name>
    </ligand>
</feature>
<dbReference type="AlphaFoldDB" id="A0A839F172"/>
<feature type="binding site" evidence="7">
    <location>
        <position position="225"/>
    </location>
    <ligand>
        <name>substrate</name>
    </ligand>
</feature>
<evidence type="ECO:0000256" key="3">
    <source>
        <dbReference type="ARBA" id="ARBA00022801"/>
    </source>
</evidence>
<sequence length="373" mass="39177">MPTALLNARVLVDDGFRDDLAVVVDAGVIVAVEHARDTHGTTERLDLGGHWLAPGFIDVQVNGGGGVLFNDAPTVETIRRIGAAHRRYGTTGFLPTLISDDAETMRAAIDAVDAAIADGVPGVLGIHLEGPYIAPARRGAHDASKFRALDDDELELACSLRHGVTVLTLAPDQVPPARVRELAARGVIVCIGHTAADYAQARAALDAGARGFTHLYNAMSPLQGREPGVVGAALEDRASWCGLIVDGHHVHPASLRVALAAKPRGKLLLVTDAMPPVGAESDTYELAGVTIRCRDGRCETPDGVLAGSALDMASAVRNTVATLGVPLGDAVRMASTWPAEFLGVADRRGRIAPGLRAELVELDADLRVVRCWP</sequence>
<feature type="domain" description="Amidohydrolase-related" evidence="9">
    <location>
        <begin position="52"/>
        <end position="363"/>
    </location>
</feature>
<feature type="binding site" evidence="8">
    <location>
        <position position="214"/>
    </location>
    <ligand>
        <name>Zn(2+)</name>
        <dbReference type="ChEBI" id="CHEBI:29105"/>
    </ligand>
</feature>
<evidence type="ECO:0000256" key="7">
    <source>
        <dbReference type="PIRSR" id="PIRSR038994-2"/>
    </source>
</evidence>
<keyword evidence="11" id="KW-1185">Reference proteome</keyword>
<dbReference type="RefSeq" id="WP_182529909.1">
    <property type="nucleotide sequence ID" value="NZ_JACGXL010000001.1"/>
</dbReference>
<dbReference type="CDD" id="cd00854">
    <property type="entry name" value="NagA"/>
    <property type="match status" value="1"/>
</dbReference>
<evidence type="ECO:0000256" key="6">
    <source>
        <dbReference type="PIRSR" id="PIRSR038994-1"/>
    </source>
</evidence>
<dbReference type="InterPro" id="IPR006680">
    <property type="entry name" value="Amidohydro-rel"/>
</dbReference>
<dbReference type="EC" id="3.5.1.25" evidence="10"/>
<feature type="active site" description="Proton donor/acceptor" evidence="6">
    <location>
        <position position="272"/>
    </location>
</feature>
<dbReference type="SUPFAM" id="SSF51556">
    <property type="entry name" value="Metallo-dependent hydrolases"/>
    <property type="match status" value="1"/>
</dbReference>
<feature type="binding site" evidence="7">
    <location>
        <begin position="217"/>
        <end position="218"/>
    </location>
    <ligand>
        <name>substrate</name>
    </ligand>
</feature>
<evidence type="ECO:0000256" key="8">
    <source>
        <dbReference type="PIRSR" id="PIRSR038994-3"/>
    </source>
</evidence>
<evidence type="ECO:0000256" key="5">
    <source>
        <dbReference type="PIRNR" id="PIRNR038994"/>
    </source>
</evidence>
<evidence type="ECO:0000313" key="11">
    <source>
        <dbReference type="Proteomes" id="UP000550401"/>
    </source>
</evidence>
<evidence type="ECO:0000256" key="2">
    <source>
        <dbReference type="ARBA" id="ARBA00022723"/>
    </source>
</evidence>
<feature type="binding site" evidence="8">
    <location>
        <position position="129"/>
    </location>
    <ligand>
        <name>Zn(2+)</name>
        <dbReference type="ChEBI" id="CHEBI:29105"/>
    </ligand>
</feature>
<gene>
    <name evidence="10" type="ORF">FHW12_001061</name>
</gene>
<keyword evidence="2 8" id="KW-0479">Metal-binding</keyword>
<dbReference type="Pfam" id="PF01979">
    <property type="entry name" value="Amidohydro_1"/>
    <property type="match status" value="1"/>
</dbReference>
<feature type="binding site" evidence="7">
    <location>
        <position position="249"/>
    </location>
    <ligand>
        <name>substrate</name>
    </ligand>
</feature>
<evidence type="ECO:0000259" key="9">
    <source>
        <dbReference type="Pfam" id="PF01979"/>
    </source>
</evidence>
<evidence type="ECO:0000313" key="10">
    <source>
        <dbReference type="EMBL" id="MBA8886870.1"/>
    </source>
</evidence>
<feature type="binding site" evidence="8">
    <location>
        <position position="193"/>
    </location>
    <ligand>
        <name>Zn(2+)</name>
        <dbReference type="ChEBI" id="CHEBI:29105"/>
    </ligand>
</feature>
<dbReference type="Gene3D" id="3.20.20.140">
    <property type="entry name" value="Metal-dependent hydrolases"/>
    <property type="match status" value="1"/>
</dbReference>
<proteinExistence type="inferred from homology"/>
<dbReference type="NCBIfam" id="TIGR00221">
    <property type="entry name" value="nagA"/>
    <property type="match status" value="1"/>
</dbReference>
<evidence type="ECO:0000256" key="1">
    <source>
        <dbReference type="ARBA" id="ARBA00010716"/>
    </source>
</evidence>
<protein>
    <submittedName>
        <fullName evidence="10">N-acetylglucosamine-6-phosphate deacetylase</fullName>
        <ecNumber evidence="10">3.5.1.25</ecNumber>
    </submittedName>
</protein>
<comment type="cofactor">
    <cofactor evidence="8">
        <name>a divalent metal cation</name>
        <dbReference type="ChEBI" id="CHEBI:60240"/>
    </cofactor>
    <text evidence="8">Binds 1 divalent metal cation per subunit.</text>
</comment>
<feature type="binding site" evidence="7">
    <location>
        <begin position="305"/>
        <end position="307"/>
    </location>
    <ligand>
        <name>substrate</name>
    </ligand>
</feature>
<dbReference type="InterPro" id="IPR032466">
    <property type="entry name" value="Metal_Hydrolase"/>
</dbReference>
<keyword evidence="3 5" id="KW-0378">Hydrolase</keyword>
<organism evidence="10 11">
    <name type="scientific">Dokdonella fugitiva</name>
    <dbReference type="NCBI Taxonomy" id="328517"/>
    <lineage>
        <taxon>Bacteria</taxon>
        <taxon>Pseudomonadati</taxon>
        <taxon>Pseudomonadota</taxon>
        <taxon>Gammaproteobacteria</taxon>
        <taxon>Lysobacterales</taxon>
        <taxon>Rhodanobacteraceae</taxon>
        <taxon>Dokdonella</taxon>
    </lineage>
</organism>
<dbReference type="Gene3D" id="2.30.40.10">
    <property type="entry name" value="Urease, subunit C, domain 1"/>
    <property type="match status" value="1"/>
</dbReference>
<dbReference type="InterPro" id="IPR003764">
    <property type="entry name" value="GlcNAc_6-P_deAcase"/>
</dbReference>
<dbReference type="EMBL" id="JACGXL010000001">
    <property type="protein sequence ID" value="MBA8886870.1"/>
    <property type="molecule type" value="Genomic_DNA"/>
</dbReference>
<dbReference type="GO" id="GO:0046872">
    <property type="term" value="F:metal ion binding"/>
    <property type="evidence" value="ECO:0007669"/>
    <property type="project" value="UniProtKB-KW"/>
</dbReference>
<accession>A0A839F172</accession>
<keyword evidence="4 5" id="KW-0119">Carbohydrate metabolism</keyword>
<comment type="similarity">
    <text evidence="1 5">Belongs to the metallo-dependent hydrolases superfamily. NagA family.</text>
</comment>
<dbReference type="InterPro" id="IPR011059">
    <property type="entry name" value="Metal-dep_hydrolase_composite"/>
</dbReference>
<dbReference type="Proteomes" id="UP000550401">
    <property type="component" value="Unassembled WGS sequence"/>
</dbReference>
<dbReference type="PIRSF" id="PIRSF038994">
    <property type="entry name" value="NagA"/>
    <property type="match status" value="1"/>
</dbReference>
<dbReference type="PANTHER" id="PTHR11113">
    <property type="entry name" value="N-ACETYLGLUCOSAMINE-6-PHOSPHATE DEACETYLASE"/>
    <property type="match status" value="1"/>
</dbReference>
<name>A0A839F172_9GAMM</name>
<comment type="caution">
    <text evidence="10">The sequence shown here is derived from an EMBL/GenBank/DDBJ whole genome shotgun (WGS) entry which is preliminary data.</text>
</comment>